<sequence length="358" mass="40030">MALTWRHHTLIQSLLSRPPLPQSEFYSIFSGVTGKNPSTHRDLFNDFLLKINKELAYVQFELRGCRNQYDGRVYYGVVNNVADEQSKLGTRYSVPQIAFYKAVIEAIVQDISSQGRITNIEALNIRLDNQAVQGSENSQSRIPPALKNFSISQKEKTLNDLIQDQWLCSTSDGKIGLGVRSFLDLRSWFRSNSVPACDVCNEAGVKAATCSNEDCTVRIHDYCLKKKFLQQKAARVCPGCGTEWNFSGCDEDPGEDAVEMEQTQVPPSNPSSGKRLRSCKREAAHARNEEPVDPVPRKRLRSCKAEAVEPTQVQSQEPSGPVLRKKDRPEAVLNAEAGPSQPSFPSANARRTLRSRRT</sequence>
<name>A0ACB7U121_DIOAL</name>
<keyword evidence="2" id="KW-1185">Reference proteome</keyword>
<proteinExistence type="predicted"/>
<gene>
    <name evidence="1" type="ORF">IHE45_19G113400</name>
</gene>
<dbReference type="EMBL" id="CM037029">
    <property type="protein sequence ID" value="KAH7653957.1"/>
    <property type="molecule type" value="Genomic_DNA"/>
</dbReference>
<reference evidence="2" key="1">
    <citation type="journal article" date="2022" name="Nat. Commun.">
        <title>Chromosome evolution and the genetic basis of agronomically important traits in greater yam.</title>
        <authorList>
            <person name="Bredeson J.V."/>
            <person name="Lyons J.B."/>
            <person name="Oniyinde I.O."/>
            <person name="Okereke N.R."/>
            <person name="Kolade O."/>
            <person name="Nnabue I."/>
            <person name="Nwadili C.O."/>
            <person name="Hribova E."/>
            <person name="Parker M."/>
            <person name="Nwogha J."/>
            <person name="Shu S."/>
            <person name="Carlson J."/>
            <person name="Kariba R."/>
            <person name="Muthemba S."/>
            <person name="Knop K."/>
            <person name="Barton G.J."/>
            <person name="Sherwood A.V."/>
            <person name="Lopez-Montes A."/>
            <person name="Asiedu R."/>
            <person name="Jamnadass R."/>
            <person name="Muchugi A."/>
            <person name="Goodstein D."/>
            <person name="Egesi C.N."/>
            <person name="Featherston J."/>
            <person name="Asfaw A."/>
            <person name="Simpson G.G."/>
            <person name="Dolezel J."/>
            <person name="Hendre P.S."/>
            <person name="Van Deynze A."/>
            <person name="Kumar P.L."/>
            <person name="Obidiegwu J.E."/>
            <person name="Bhattacharjee R."/>
            <person name="Rokhsar D.S."/>
        </authorList>
    </citation>
    <scope>NUCLEOTIDE SEQUENCE [LARGE SCALE GENOMIC DNA]</scope>
    <source>
        <strain evidence="2">cv. TDa95/00328</strain>
    </source>
</reference>
<comment type="caution">
    <text evidence="1">The sequence shown here is derived from an EMBL/GenBank/DDBJ whole genome shotgun (WGS) entry which is preliminary data.</text>
</comment>
<organism evidence="1 2">
    <name type="scientific">Dioscorea alata</name>
    <name type="common">Purple yam</name>
    <dbReference type="NCBI Taxonomy" id="55571"/>
    <lineage>
        <taxon>Eukaryota</taxon>
        <taxon>Viridiplantae</taxon>
        <taxon>Streptophyta</taxon>
        <taxon>Embryophyta</taxon>
        <taxon>Tracheophyta</taxon>
        <taxon>Spermatophyta</taxon>
        <taxon>Magnoliopsida</taxon>
        <taxon>Liliopsida</taxon>
        <taxon>Dioscoreales</taxon>
        <taxon>Dioscoreaceae</taxon>
        <taxon>Dioscorea</taxon>
    </lineage>
</organism>
<evidence type="ECO:0000313" key="1">
    <source>
        <dbReference type="EMBL" id="KAH7653957.1"/>
    </source>
</evidence>
<accession>A0ACB7U121</accession>
<protein>
    <submittedName>
        <fullName evidence="1">Non-structural maintenance of chromosomes element 1 protein</fullName>
    </submittedName>
</protein>
<dbReference type="Proteomes" id="UP000827976">
    <property type="component" value="Chromosome 19"/>
</dbReference>
<evidence type="ECO:0000313" key="2">
    <source>
        <dbReference type="Proteomes" id="UP000827976"/>
    </source>
</evidence>